<dbReference type="EMBL" id="JACHGW010000001">
    <property type="protein sequence ID" value="MBB6048249.1"/>
    <property type="molecule type" value="Genomic_DNA"/>
</dbReference>
<evidence type="ECO:0000313" key="1">
    <source>
        <dbReference type="EMBL" id="MBB6048249.1"/>
    </source>
</evidence>
<sequence length="361" mass="38221">MKRPLPQDSKVNLIQKSNPLSPVVLRPERYLEILRSDSLVQLQERGISNRLQSLKQGFDQNRPAFDKARQAVKFDENALRADTERLKAISDPAALQAATAQFLQRWGSTIESLRSATGLTGSEAAGGAAFAGMQLKNGVLQGDSSSVEGSSSQVTYRPLSAPGRISGIGKILGGKTTPAGPQQLSFKAPFTGAGVSGPSGSSKATAADGKFNSSLALYWVGSDQARSFITQSLAVPAGVNRVSVTANLTSLNWWQSVVIVLGYGNTETIVNLRVMDGSRVVASDRLSLKRISIPVGGASSESGQGPLSLRCEFNRDRPGDISTYTLVAELEIWAGLGSVLGTTATCYEYATLGSFDAVLYS</sequence>
<reference evidence="1 2" key="1">
    <citation type="submission" date="2020-08" db="EMBL/GenBank/DDBJ databases">
        <title>Genomic Encyclopedia of Type Strains, Phase IV (KMG-IV): sequencing the most valuable type-strain genomes for metagenomic binning, comparative biology and taxonomic classification.</title>
        <authorList>
            <person name="Goeker M."/>
        </authorList>
    </citation>
    <scope>NUCLEOTIDE SEQUENCE [LARGE SCALE GENOMIC DNA]</scope>
    <source>
        <strain evidence="1 2">DSM 23562</strain>
    </source>
</reference>
<dbReference type="AlphaFoldDB" id="A0A7W9SL97"/>
<dbReference type="Proteomes" id="UP000520814">
    <property type="component" value="Unassembled WGS sequence"/>
</dbReference>
<dbReference type="RefSeq" id="WP_184191633.1">
    <property type="nucleotide sequence ID" value="NZ_JACHGW010000001.1"/>
</dbReference>
<organism evidence="1 2">
    <name type="scientific">Armatimonas rosea</name>
    <dbReference type="NCBI Taxonomy" id="685828"/>
    <lineage>
        <taxon>Bacteria</taxon>
        <taxon>Bacillati</taxon>
        <taxon>Armatimonadota</taxon>
        <taxon>Armatimonadia</taxon>
        <taxon>Armatimonadales</taxon>
        <taxon>Armatimonadaceae</taxon>
        <taxon>Armatimonas</taxon>
    </lineage>
</organism>
<comment type="caution">
    <text evidence="1">The sequence shown here is derived from an EMBL/GenBank/DDBJ whole genome shotgun (WGS) entry which is preliminary data.</text>
</comment>
<protein>
    <submittedName>
        <fullName evidence="1">Uncharacterized protein</fullName>
    </submittedName>
</protein>
<keyword evidence="2" id="KW-1185">Reference proteome</keyword>
<accession>A0A7W9SL97</accession>
<gene>
    <name evidence="1" type="ORF">HNQ39_000011</name>
</gene>
<name>A0A7W9SL97_ARMRO</name>
<evidence type="ECO:0000313" key="2">
    <source>
        <dbReference type="Proteomes" id="UP000520814"/>
    </source>
</evidence>
<proteinExistence type="predicted"/>